<sequence>MWYSAKLPLKVVIAGVTLPGVVRPWPVAPEPITCSLLPRSNASAAPRSSAVCLRLRRHSRPFHSRNPIGILMYSTLEERRTGNQMMPLHCMRSLQLTYCPPRTCVETAVQRHLRIEHMDSIESLSTISSTTKSLIISLLRIFVTCTIATDG</sequence>
<reference evidence="2 3" key="1">
    <citation type="journal article" date="2016" name="Mol. Biol. Evol.">
        <title>Comparative Genomics of Early-Diverging Mushroom-Forming Fungi Provides Insights into the Origins of Lignocellulose Decay Capabilities.</title>
        <authorList>
            <person name="Nagy L.G."/>
            <person name="Riley R."/>
            <person name="Tritt A."/>
            <person name="Adam C."/>
            <person name="Daum C."/>
            <person name="Floudas D."/>
            <person name="Sun H."/>
            <person name="Yadav J.S."/>
            <person name="Pangilinan J."/>
            <person name="Larsson K.H."/>
            <person name="Matsuura K."/>
            <person name="Barry K."/>
            <person name="Labutti K."/>
            <person name="Kuo R."/>
            <person name="Ohm R.A."/>
            <person name="Bhattacharya S.S."/>
            <person name="Shirouzu T."/>
            <person name="Yoshinaga Y."/>
            <person name="Martin F.M."/>
            <person name="Grigoriev I.V."/>
            <person name="Hibbett D.S."/>
        </authorList>
    </citation>
    <scope>NUCLEOTIDE SEQUENCE [LARGE SCALE GENOMIC DNA]</scope>
    <source>
        <strain evidence="2 3">L-15889</strain>
    </source>
</reference>
<gene>
    <name evidence="2" type="ORF">DAEQUDRAFT_180254</name>
</gene>
<proteinExistence type="predicted"/>
<feature type="chain" id="PRO_5007865730" evidence="1">
    <location>
        <begin position="25"/>
        <end position="151"/>
    </location>
</feature>
<keyword evidence="3" id="KW-1185">Reference proteome</keyword>
<evidence type="ECO:0000313" key="2">
    <source>
        <dbReference type="EMBL" id="KZT70655.1"/>
    </source>
</evidence>
<dbReference type="Proteomes" id="UP000076727">
    <property type="component" value="Unassembled WGS sequence"/>
</dbReference>
<name>A0A165REQ8_9APHY</name>
<evidence type="ECO:0000256" key="1">
    <source>
        <dbReference type="SAM" id="SignalP"/>
    </source>
</evidence>
<dbReference type="AlphaFoldDB" id="A0A165REQ8"/>
<accession>A0A165REQ8</accession>
<protein>
    <submittedName>
        <fullName evidence="2">Uncharacterized protein</fullName>
    </submittedName>
</protein>
<keyword evidence="1" id="KW-0732">Signal</keyword>
<organism evidence="2 3">
    <name type="scientific">Daedalea quercina L-15889</name>
    <dbReference type="NCBI Taxonomy" id="1314783"/>
    <lineage>
        <taxon>Eukaryota</taxon>
        <taxon>Fungi</taxon>
        <taxon>Dikarya</taxon>
        <taxon>Basidiomycota</taxon>
        <taxon>Agaricomycotina</taxon>
        <taxon>Agaricomycetes</taxon>
        <taxon>Polyporales</taxon>
        <taxon>Fomitopsis</taxon>
    </lineage>
</organism>
<dbReference type="EMBL" id="KV429050">
    <property type="protein sequence ID" value="KZT70655.1"/>
    <property type="molecule type" value="Genomic_DNA"/>
</dbReference>
<evidence type="ECO:0000313" key="3">
    <source>
        <dbReference type="Proteomes" id="UP000076727"/>
    </source>
</evidence>
<feature type="signal peptide" evidence="1">
    <location>
        <begin position="1"/>
        <end position="24"/>
    </location>
</feature>